<accession>A0ACC8XCS1</accession>
<reference evidence="1" key="1">
    <citation type="submission" date="2016-08" db="EMBL/GenBank/DDBJ databases">
        <authorList>
            <person name="Ngugi D.K."/>
            <person name="Miyake S."/>
            <person name="Stingl U."/>
        </authorList>
    </citation>
    <scope>NUCLEOTIDE SEQUENCE</scope>
    <source>
        <strain evidence="1">SCG-D08WGA-EpuloA1</strain>
    </source>
</reference>
<gene>
    <name evidence="1" type="ORF">AN640_08670</name>
</gene>
<dbReference type="EMBL" id="LJHD01000234">
    <property type="protein sequence ID" value="ONI40594.1"/>
    <property type="molecule type" value="Genomic_DNA"/>
</dbReference>
<evidence type="ECO:0000313" key="2">
    <source>
        <dbReference type="Proteomes" id="UP000188637"/>
    </source>
</evidence>
<organism evidence="1 2">
    <name type="scientific">Candidatus Epulonipiscium fishelsonii</name>
    <dbReference type="NCBI Taxonomy" id="77094"/>
    <lineage>
        <taxon>Bacteria</taxon>
        <taxon>Bacillati</taxon>
        <taxon>Bacillota</taxon>
        <taxon>Clostridia</taxon>
        <taxon>Lachnospirales</taxon>
        <taxon>Lachnospiraceae</taxon>
        <taxon>Candidatus Epulonipiscium</taxon>
    </lineage>
</organism>
<sequence length="73" mass="8594">MIFKDIEPIGKIDLSPNAIANYWLMITICVVVFKHMNFNVLEYFGVEYIAALLVFYLVFKYYCENYNNQLPTA</sequence>
<protein>
    <submittedName>
        <fullName evidence="1">Uncharacterized protein</fullName>
    </submittedName>
</protein>
<dbReference type="Proteomes" id="UP000188637">
    <property type="component" value="Unassembled WGS sequence"/>
</dbReference>
<evidence type="ECO:0000313" key="1">
    <source>
        <dbReference type="EMBL" id="ONI40594.1"/>
    </source>
</evidence>
<keyword evidence="2" id="KW-1185">Reference proteome</keyword>
<proteinExistence type="predicted"/>
<comment type="caution">
    <text evidence="1">The sequence shown here is derived from an EMBL/GenBank/DDBJ whole genome shotgun (WGS) entry which is preliminary data.</text>
</comment>
<name>A0ACC8XCS1_9FIRM</name>